<gene>
    <name evidence="2" type="ORF">KP77_01530</name>
</gene>
<protein>
    <submittedName>
        <fullName evidence="2">DNA-binding protein</fullName>
    </submittedName>
</protein>
<dbReference type="Gene3D" id="1.25.40.10">
    <property type="entry name" value="Tetratricopeptide repeat domain"/>
    <property type="match status" value="1"/>
</dbReference>
<evidence type="ECO:0000313" key="2">
    <source>
        <dbReference type="EMBL" id="KIL53658.1"/>
    </source>
</evidence>
<dbReference type="InterPro" id="IPR010057">
    <property type="entry name" value="Transcription_activator_Rgg_C"/>
</dbReference>
<dbReference type="OrthoDB" id="34624at2"/>
<dbReference type="PANTHER" id="PTHR37038">
    <property type="entry name" value="TRANSCRIPTIONAL REGULATOR-RELATED"/>
    <property type="match status" value="1"/>
</dbReference>
<feature type="domain" description="HTH cro/C1-type" evidence="1">
    <location>
        <begin position="7"/>
        <end position="60"/>
    </location>
</feature>
<dbReference type="RefSeq" id="WP_041120861.1">
    <property type="nucleotide sequence ID" value="NZ_JXRQ01000005.1"/>
</dbReference>
<dbReference type="CDD" id="cd00093">
    <property type="entry name" value="HTH_XRE"/>
    <property type="match status" value="1"/>
</dbReference>
<dbReference type="PANTHER" id="PTHR37038:SF12">
    <property type="entry name" value="TRANSCRIPTIONAL REGULATOR"/>
    <property type="match status" value="1"/>
</dbReference>
<dbReference type="SUPFAM" id="SSF47413">
    <property type="entry name" value="lambda repressor-like DNA-binding domains"/>
    <property type="match status" value="1"/>
</dbReference>
<keyword evidence="3" id="KW-1185">Reference proteome</keyword>
<name>A0A0C2WC96_9BACL</name>
<comment type="caution">
    <text evidence="2">The sequence shown here is derived from an EMBL/GenBank/DDBJ whole genome shotgun (WGS) entry which is preliminary data.</text>
</comment>
<dbReference type="PATRIC" id="fig|135826.4.peg.156"/>
<dbReference type="NCBIfam" id="TIGR01716">
    <property type="entry name" value="RGG_Cterm"/>
    <property type="match status" value="1"/>
</dbReference>
<dbReference type="Pfam" id="PF21259">
    <property type="entry name" value="Rgg_C"/>
    <property type="match status" value="1"/>
</dbReference>
<dbReference type="AlphaFoldDB" id="A0A0C2WC96"/>
<dbReference type="GO" id="GO:0003677">
    <property type="term" value="F:DNA binding"/>
    <property type="evidence" value="ECO:0007669"/>
    <property type="project" value="UniProtKB-KW"/>
</dbReference>
<dbReference type="InterPro" id="IPR001387">
    <property type="entry name" value="Cro/C1-type_HTH"/>
</dbReference>
<proteinExistence type="predicted"/>
<evidence type="ECO:0000259" key="1">
    <source>
        <dbReference type="PROSITE" id="PS50943"/>
    </source>
</evidence>
<dbReference type="SMART" id="SM00530">
    <property type="entry name" value="HTH_XRE"/>
    <property type="match status" value="1"/>
</dbReference>
<dbReference type="STRING" id="135826.KP77_01530"/>
<keyword evidence="2" id="KW-0238">DNA-binding</keyword>
<organism evidence="2 3">
    <name type="scientific">Jeotgalibacillus alimentarius</name>
    <dbReference type="NCBI Taxonomy" id="135826"/>
    <lineage>
        <taxon>Bacteria</taxon>
        <taxon>Bacillati</taxon>
        <taxon>Bacillota</taxon>
        <taxon>Bacilli</taxon>
        <taxon>Bacillales</taxon>
        <taxon>Caryophanaceae</taxon>
        <taxon>Jeotgalibacillus</taxon>
    </lineage>
</organism>
<dbReference type="InterPro" id="IPR011990">
    <property type="entry name" value="TPR-like_helical_dom_sf"/>
</dbReference>
<dbReference type="InterPro" id="IPR053163">
    <property type="entry name" value="HTH-type_regulator_Rgg"/>
</dbReference>
<dbReference type="Proteomes" id="UP000031950">
    <property type="component" value="Unassembled WGS sequence"/>
</dbReference>
<reference evidence="2 3" key="1">
    <citation type="submission" date="2015-01" db="EMBL/GenBank/DDBJ databases">
        <title>Genome sequence of Jeotgalibacillus alimentarius.</title>
        <authorList>
            <person name="Goh K.M."/>
            <person name="Chan K.-G."/>
            <person name="Yaakop A.S."/>
            <person name="Ee R."/>
            <person name="Gan H.M."/>
            <person name="Chan C.S."/>
        </authorList>
    </citation>
    <scope>NUCLEOTIDE SEQUENCE [LARGE SCALE GENOMIC DNA]</scope>
    <source>
        <strain evidence="2 3">YKJ-13</strain>
    </source>
</reference>
<accession>A0A0C2WC96</accession>
<dbReference type="InterPro" id="IPR010982">
    <property type="entry name" value="Lambda_DNA-bd_dom_sf"/>
</dbReference>
<dbReference type="EMBL" id="JXRQ01000005">
    <property type="protein sequence ID" value="KIL53658.1"/>
    <property type="molecule type" value="Genomic_DNA"/>
</dbReference>
<dbReference type="Pfam" id="PF01381">
    <property type="entry name" value="HTH_3"/>
    <property type="match status" value="1"/>
</dbReference>
<dbReference type="PROSITE" id="PS50943">
    <property type="entry name" value="HTH_CROC1"/>
    <property type="match status" value="1"/>
</dbReference>
<sequence length="295" mass="34406">MTYGRTMRSIRKQKGVTLNTLADGVCSVSFLSKFERGDSDISLGIMTSLLEKLMVSFDEFLFIHNDHAPDHLQHFFHTAYSLYLERDSKGLKELKKAQLDKWEEFGIDTFHHNALLLEVYESIVDEKPISEDKHKKNVKTLSDYLFGVEVWGYYELSLYNSTLLLLEPEMVMTLSKTAYIKSGRFKEFEKVNQLIMSVLINTVIYLIGPVNQFGRECSYTRELKEFISYLEEAAIPEQRLSEKLHLLQMKGLYEIRIGKKEEGHSKVERSIQMLDDLDSPKTAENIRQYLKQIEY</sequence>
<evidence type="ECO:0000313" key="3">
    <source>
        <dbReference type="Proteomes" id="UP000031950"/>
    </source>
</evidence>